<comment type="similarity">
    <text evidence="2">Belongs to the MAD2 family.</text>
</comment>
<dbReference type="InParanoid" id="A0A067M4X7"/>
<protein>
    <recommendedName>
        <fullName evidence="7">HORMA domain-containing protein</fullName>
    </recommendedName>
</protein>
<evidence type="ECO:0000256" key="4">
    <source>
        <dbReference type="ARBA" id="ARBA00022776"/>
    </source>
</evidence>
<dbReference type="PANTHER" id="PTHR11842">
    <property type="entry name" value="MITOTIC SPINDLE ASSEMBLY CHECKPOINT PROTEIN MAD2"/>
    <property type="match status" value="1"/>
</dbReference>
<dbReference type="GO" id="GO:0000776">
    <property type="term" value="C:kinetochore"/>
    <property type="evidence" value="ECO:0007669"/>
    <property type="project" value="TreeGrafter"/>
</dbReference>
<evidence type="ECO:0000256" key="3">
    <source>
        <dbReference type="ARBA" id="ARBA00022618"/>
    </source>
</evidence>
<dbReference type="InterPro" id="IPR045091">
    <property type="entry name" value="Mad2-like"/>
</dbReference>
<dbReference type="EMBL" id="KL198120">
    <property type="protein sequence ID" value="KDQ06912.1"/>
    <property type="molecule type" value="Genomic_DNA"/>
</dbReference>
<dbReference type="Pfam" id="PF02301">
    <property type="entry name" value="HORMA"/>
    <property type="match status" value="1"/>
</dbReference>
<dbReference type="AlphaFoldDB" id="A0A067M4X7"/>
<evidence type="ECO:0000313" key="8">
    <source>
        <dbReference type="EMBL" id="KDQ06912.1"/>
    </source>
</evidence>
<dbReference type="Gene3D" id="3.30.900.10">
    <property type="entry name" value="HORMA domain"/>
    <property type="match status" value="1"/>
</dbReference>
<evidence type="ECO:0000256" key="1">
    <source>
        <dbReference type="ARBA" id="ARBA00004123"/>
    </source>
</evidence>
<evidence type="ECO:0000256" key="2">
    <source>
        <dbReference type="ARBA" id="ARBA00010348"/>
    </source>
</evidence>
<organism evidence="8 9">
    <name type="scientific">Botryobasidium botryosum (strain FD-172 SS1)</name>
    <dbReference type="NCBI Taxonomy" id="930990"/>
    <lineage>
        <taxon>Eukaryota</taxon>
        <taxon>Fungi</taxon>
        <taxon>Dikarya</taxon>
        <taxon>Basidiomycota</taxon>
        <taxon>Agaricomycotina</taxon>
        <taxon>Agaricomycetes</taxon>
        <taxon>Cantharellales</taxon>
        <taxon>Botryobasidiaceae</taxon>
        <taxon>Botryobasidium</taxon>
    </lineage>
</organism>
<gene>
    <name evidence="8" type="ORF">BOTBODRAFT_140664</name>
</gene>
<comment type="subcellular location">
    <subcellularLocation>
        <location evidence="1">Nucleus</location>
    </subcellularLocation>
</comment>
<dbReference type="Proteomes" id="UP000027195">
    <property type="component" value="Unassembled WGS sequence"/>
</dbReference>
<keyword evidence="9" id="KW-1185">Reference proteome</keyword>
<proteinExistence type="inferred from homology"/>
<keyword evidence="5" id="KW-0539">Nucleus</keyword>
<accession>A0A067M4X7</accession>
<dbReference type="InterPro" id="IPR003511">
    <property type="entry name" value="HORMA_dom"/>
</dbReference>
<dbReference type="OrthoDB" id="1806at2759"/>
<dbReference type="HOGENOM" id="CLU_072097_0_0_1"/>
<sequence length="207" mass="23358">MAEQRGAHDISLKLQGSIDIALEYLRLAINSILFHRNVYPSEDFYLEKRFGLDLLLTINADVERYINRVLKQVKLWLEKGEISHVVLVIVAQEGGAVLERWSFDTHLVELGSEVPLKSEQQMDSEMAAVIKPILSCDGFLPTIEEPTVFNILAYAREDEEADPVPPPPGWEDTHAYGIEEGKSEEVRLKTLDTKLHKVGIAVSYLDS</sequence>
<reference evidence="9" key="1">
    <citation type="journal article" date="2014" name="Proc. Natl. Acad. Sci. U.S.A.">
        <title>Extensive sampling of basidiomycete genomes demonstrates inadequacy of the white-rot/brown-rot paradigm for wood decay fungi.</title>
        <authorList>
            <person name="Riley R."/>
            <person name="Salamov A.A."/>
            <person name="Brown D.W."/>
            <person name="Nagy L.G."/>
            <person name="Floudas D."/>
            <person name="Held B.W."/>
            <person name="Levasseur A."/>
            <person name="Lombard V."/>
            <person name="Morin E."/>
            <person name="Otillar R."/>
            <person name="Lindquist E.A."/>
            <person name="Sun H."/>
            <person name="LaButti K.M."/>
            <person name="Schmutz J."/>
            <person name="Jabbour D."/>
            <person name="Luo H."/>
            <person name="Baker S.E."/>
            <person name="Pisabarro A.G."/>
            <person name="Walton J.D."/>
            <person name="Blanchette R.A."/>
            <person name="Henrissat B."/>
            <person name="Martin F."/>
            <person name="Cullen D."/>
            <person name="Hibbett D.S."/>
            <person name="Grigoriev I.V."/>
        </authorList>
    </citation>
    <scope>NUCLEOTIDE SEQUENCE [LARGE SCALE GENOMIC DNA]</scope>
    <source>
        <strain evidence="9">FD-172 SS1</strain>
    </source>
</reference>
<keyword evidence="4" id="KW-0498">Mitosis</keyword>
<feature type="domain" description="HORMA" evidence="7">
    <location>
        <begin position="15"/>
        <end position="202"/>
    </location>
</feature>
<dbReference type="GO" id="GO:0007094">
    <property type="term" value="P:mitotic spindle assembly checkpoint signaling"/>
    <property type="evidence" value="ECO:0007669"/>
    <property type="project" value="TreeGrafter"/>
</dbReference>
<dbReference type="STRING" id="930990.A0A067M4X7"/>
<dbReference type="PROSITE" id="PS50815">
    <property type="entry name" value="HORMA"/>
    <property type="match status" value="1"/>
</dbReference>
<evidence type="ECO:0000256" key="6">
    <source>
        <dbReference type="ARBA" id="ARBA00023306"/>
    </source>
</evidence>
<keyword evidence="6" id="KW-0131">Cell cycle</keyword>
<dbReference type="GO" id="GO:0005737">
    <property type="term" value="C:cytoplasm"/>
    <property type="evidence" value="ECO:0007669"/>
    <property type="project" value="TreeGrafter"/>
</dbReference>
<dbReference type="GO" id="GO:0051301">
    <property type="term" value="P:cell division"/>
    <property type="evidence" value="ECO:0007669"/>
    <property type="project" value="UniProtKB-KW"/>
</dbReference>
<dbReference type="GO" id="GO:0005654">
    <property type="term" value="C:nucleoplasm"/>
    <property type="evidence" value="ECO:0007669"/>
    <property type="project" value="TreeGrafter"/>
</dbReference>
<dbReference type="SUPFAM" id="SSF56019">
    <property type="entry name" value="The spindle assembly checkpoint protein mad2"/>
    <property type="match status" value="1"/>
</dbReference>
<evidence type="ECO:0000259" key="7">
    <source>
        <dbReference type="PROSITE" id="PS50815"/>
    </source>
</evidence>
<dbReference type="InterPro" id="IPR036570">
    <property type="entry name" value="HORMA_dom_sf"/>
</dbReference>
<evidence type="ECO:0000256" key="5">
    <source>
        <dbReference type="ARBA" id="ARBA00023242"/>
    </source>
</evidence>
<keyword evidence="3" id="KW-0132">Cell division</keyword>
<dbReference type="PANTHER" id="PTHR11842:SF11">
    <property type="entry name" value="MITOTIC SPINDLE ASSEMBLY CHECKPOINT PROTEIN MAD2A"/>
    <property type="match status" value="1"/>
</dbReference>
<name>A0A067M4X7_BOTB1</name>
<evidence type="ECO:0000313" key="9">
    <source>
        <dbReference type="Proteomes" id="UP000027195"/>
    </source>
</evidence>